<comment type="caution">
    <text evidence="2">The sequence shown here is derived from an EMBL/GenBank/DDBJ whole genome shotgun (WGS) entry which is preliminary data.</text>
</comment>
<dbReference type="AlphaFoldDB" id="A0A0C1L8U1"/>
<keyword evidence="1" id="KW-1133">Transmembrane helix</keyword>
<feature type="transmembrane region" description="Helical" evidence="1">
    <location>
        <begin position="184"/>
        <end position="204"/>
    </location>
</feature>
<feature type="transmembrane region" description="Helical" evidence="1">
    <location>
        <begin position="88"/>
        <end position="107"/>
    </location>
</feature>
<name>A0A0C1L8U1_9BACT</name>
<feature type="transmembrane region" description="Helical" evidence="1">
    <location>
        <begin position="28"/>
        <end position="48"/>
    </location>
</feature>
<evidence type="ECO:0000313" key="3">
    <source>
        <dbReference type="Proteomes" id="UP000031408"/>
    </source>
</evidence>
<feature type="transmembrane region" description="Helical" evidence="1">
    <location>
        <begin position="143"/>
        <end position="172"/>
    </location>
</feature>
<dbReference type="Proteomes" id="UP000031408">
    <property type="component" value="Unassembled WGS sequence"/>
</dbReference>
<feature type="transmembrane region" description="Helical" evidence="1">
    <location>
        <begin position="60"/>
        <end position="81"/>
    </location>
</feature>
<sequence>MVEHYTFITCLVGLKMQFRLIKSLETKYILSFCFIDLIIGFIYYYLIHIRIKYPPLWEDLQLIFIFSEIILIPKYISLLIGREHSFKIPVTICLSMPIISLFSFNSASLIPQAFSGFYVTYFCYLYIRWLLSSTSNFQLRSYQHFWIIAGLTICYAGSLLICLAILIVTVTMEAPISDNLNENIFAYFVIGNIIMHLSFIKAFLCKKQTQIHYY</sequence>
<dbReference type="EMBL" id="JSVC01000037">
    <property type="protein sequence ID" value="KIC91988.1"/>
    <property type="molecule type" value="Genomic_DNA"/>
</dbReference>
<keyword evidence="3" id="KW-1185">Reference proteome</keyword>
<proteinExistence type="predicted"/>
<evidence type="ECO:0000256" key="1">
    <source>
        <dbReference type="SAM" id="Phobius"/>
    </source>
</evidence>
<accession>A0A0C1L8U1</accession>
<reference evidence="2 3" key="1">
    <citation type="submission" date="2014-11" db="EMBL/GenBank/DDBJ databases">
        <title>Genome sequence of Flavihumibacter solisilvae 3-3.</title>
        <authorList>
            <person name="Zhou G."/>
            <person name="Li M."/>
            <person name="Wang G."/>
        </authorList>
    </citation>
    <scope>NUCLEOTIDE SEQUENCE [LARGE SCALE GENOMIC DNA]</scope>
    <source>
        <strain evidence="2 3">3-3</strain>
    </source>
</reference>
<organism evidence="2 3">
    <name type="scientific">Flavihumibacter solisilvae</name>
    <dbReference type="NCBI Taxonomy" id="1349421"/>
    <lineage>
        <taxon>Bacteria</taxon>
        <taxon>Pseudomonadati</taxon>
        <taxon>Bacteroidota</taxon>
        <taxon>Chitinophagia</taxon>
        <taxon>Chitinophagales</taxon>
        <taxon>Chitinophagaceae</taxon>
        <taxon>Flavihumibacter</taxon>
    </lineage>
</organism>
<keyword evidence="1" id="KW-0812">Transmembrane</keyword>
<feature type="transmembrane region" description="Helical" evidence="1">
    <location>
        <begin position="113"/>
        <end position="131"/>
    </location>
</feature>
<gene>
    <name evidence="2" type="ORF">OI18_22180</name>
</gene>
<evidence type="ECO:0000313" key="2">
    <source>
        <dbReference type="EMBL" id="KIC91988.1"/>
    </source>
</evidence>
<keyword evidence="1" id="KW-0472">Membrane</keyword>
<protein>
    <submittedName>
        <fullName evidence="2">Uncharacterized protein</fullName>
    </submittedName>
</protein>